<evidence type="ECO:0000259" key="1">
    <source>
        <dbReference type="Pfam" id="PF08245"/>
    </source>
</evidence>
<dbReference type="Pfam" id="PF08245">
    <property type="entry name" value="Mur_ligase_M"/>
    <property type="match status" value="1"/>
</dbReference>
<dbReference type="EMBL" id="JAAGME010000775">
    <property type="protein sequence ID" value="NEB68942.1"/>
    <property type="molecule type" value="Genomic_DNA"/>
</dbReference>
<reference evidence="2 3" key="1">
    <citation type="submission" date="2020-01" db="EMBL/GenBank/DDBJ databases">
        <title>Insect and environment-associated Actinomycetes.</title>
        <authorList>
            <person name="Currrie C."/>
            <person name="Chevrette M."/>
            <person name="Carlson C."/>
            <person name="Stubbendieck R."/>
            <person name="Wendt-Pienkowski E."/>
        </authorList>
    </citation>
    <scope>NUCLEOTIDE SEQUENCE [LARGE SCALE GENOMIC DNA]</scope>
    <source>
        <strain evidence="2 3">SID14438</strain>
    </source>
</reference>
<comment type="caution">
    <text evidence="2">The sequence shown here is derived from an EMBL/GenBank/DDBJ whole genome shotgun (WGS) entry which is preliminary data.</text>
</comment>
<proteinExistence type="predicted"/>
<protein>
    <submittedName>
        <fullName evidence="2">UDP-N-acetylmuramoyl-L-alanyl-D-glutamate--2, 6-diaminopimelate ligase</fullName>
    </submittedName>
</protein>
<feature type="domain" description="Mur ligase central" evidence="1">
    <location>
        <begin position="1"/>
        <end position="82"/>
    </location>
</feature>
<dbReference type="GO" id="GO:0005524">
    <property type="term" value="F:ATP binding"/>
    <property type="evidence" value="ECO:0007669"/>
    <property type="project" value="InterPro"/>
</dbReference>
<keyword evidence="2" id="KW-0436">Ligase</keyword>
<dbReference type="RefSeq" id="WP_275414046.1">
    <property type="nucleotide sequence ID" value="NZ_JAAGME010000775.1"/>
</dbReference>
<organism evidence="2 3">
    <name type="scientific">Streptomyces microflavus</name>
    <name type="common">Streptomyces lipmanii</name>
    <dbReference type="NCBI Taxonomy" id="1919"/>
    <lineage>
        <taxon>Bacteria</taxon>
        <taxon>Bacillati</taxon>
        <taxon>Actinomycetota</taxon>
        <taxon>Actinomycetes</taxon>
        <taxon>Kitasatosporales</taxon>
        <taxon>Streptomycetaceae</taxon>
        <taxon>Streptomyces</taxon>
    </lineage>
</organism>
<dbReference type="SUPFAM" id="SSF53623">
    <property type="entry name" value="MurD-like peptide ligases, catalytic domain"/>
    <property type="match status" value="1"/>
</dbReference>
<dbReference type="AlphaFoldDB" id="A0A6N9VBV0"/>
<evidence type="ECO:0000313" key="3">
    <source>
        <dbReference type="Proteomes" id="UP000471648"/>
    </source>
</evidence>
<gene>
    <name evidence="2" type="ORF">G3I39_18060</name>
</gene>
<dbReference type="Gene3D" id="3.40.1190.10">
    <property type="entry name" value="Mur-like, catalytic domain"/>
    <property type="match status" value="1"/>
</dbReference>
<accession>A0A6N9VBV0</accession>
<feature type="non-terminal residue" evidence="2">
    <location>
        <position position="1"/>
    </location>
</feature>
<dbReference type="InterPro" id="IPR013221">
    <property type="entry name" value="Mur_ligase_cen"/>
</dbReference>
<dbReference type="Proteomes" id="UP000471648">
    <property type="component" value="Unassembled WGS sequence"/>
</dbReference>
<sequence length="86" mass="9601">MEFHSDMEDYFRAKAQLFTAARSRQGVVNYDDEYGRRLLTESEVPVISFSAEGHPDADWRAEDVVVGSLDSTFTAVGPSGERISAR</sequence>
<dbReference type="InterPro" id="IPR036565">
    <property type="entry name" value="Mur-like_cat_sf"/>
</dbReference>
<feature type="non-terminal residue" evidence="2">
    <location>
        <position position="86"/>
    </location>
</feature>
<name>A0A6N9VBV0_STRMI</name>
<dbReference type="GO" id="GO:0016881">
    <property type="term" value="F:acid-amino acid ligase activity"/>
    <property type="evidence" value="ECO:0007669"/>
    <property type="project" value="InterPro"/>
</dbReference>
<evidence type="ECO:0000313" key="2">
    <source>
        <dbReference type="EMBL" id="NEB68942.1"/>
    </source>
</evidence>